<gene>
    <name evidence="2" type="ORF">GRI72_03055</name>
</gene>
<evidence type="ECO:0000256" key="1">
    <source>
        <dbReference type="SAM" id="Phobius"/>
    </source>
</evidence>
<dbReference type="Proteomes" id="UP000444401">
    <property type="component" value="Unassembled WGS sequence"/>
</dbReference>
<dbReference type="RefSeq" id="WP_160732437.1">
    <property type="nucleotide sequence ID" value="NZ_WTYO01000001.1"/>
</dbReference>
<comment type="caution">
    <text evidence="2">The sequence shown here is derived from an EMBL/GenBank/DDBJ whole genome shotgun (WGS) entry which is preliminary data.</text>
</comment>
<keyword evidence="3" id="KW-1185">Reference proteome</keyword>
<accession>A0ABW9USF5</accession>
<feature type="transmembrane region" description="Helical" evidence="1">
    <location>
        <begin position="12"/>
        <end position="29"/>
    </location>
</feature>
<dbReference type="EMBL" id="WTYO01000001">
    <property type="protein sequence ID" value="MXO67811.1"/>
    <property type="molecule type" value="Genomic_DNA"/>
</dbReference>
<organism evidence="2 3">
    <name type="scientific">Pelagerythrobacter marinus</name>
    <dbReference type="NCBI Taxonomy" id="538382"/>
    <lineage>
        <taxon>Bacteria</taxon>
        <taxon>Pseudomonadati</taxon>
        <taxon>Pseudomonadota</taxon>
        <taxon>Alphaproteobacteria</taxon>
        <taxon>Sphingomonadales</taxon>
        <taxon>Erythrobacteraceae</taxon>
        <taxon>Pelagerythrobacter</taxon>
    </lineage>
</organism>
<name>A0ABW9USF5_9SPHN</name>
<proteinExistence type="predicted"/>
<keyword evidence="1" id="KW-0472">Membrane</keyword>
<evidence type="ECO:0000313" key="3">
    <source>
        <dbReference type="Proteomes" id="UP000444401"/>
    </source>
</evidence>
<protein>
    <submittedName>
        <fullName evidence="2">Uncharacterized protein</fullName>
    </submittedName>
</protein>
<evidence type="ECO:0000313" key="2">
    <source>
        <dbReference type="EMBL" id="MXO67811.1"/>
    </source>
</evidence>
<keyword evidence="1" id="KW-0812">Transmembrane</keyword>
<sequence>MEIGNMAKLKITGFQFGFAGVVIAFMSALHRPRFVRLVGQKGWLLLAGPLSVSRLPTNRRALHACIF</sequence>
<reference evidence="2 3" key="1">
    <citation type="submission" date="2019-12" db="EMBL/GenBank/DDBJ databases">
        <title>Genomic-based taxomic classification of the family Erythrobacteraceae.</title>
        <authorList>
            <person name="Xu L."/>
        </authorList>
    </citation>
    <scope>NUCLEOTIDE SEQUENCE [LARGE SCALE GENOMIC DNA]</scope>
    <source>
        <strain evidence="2 3">H32</strain>
    </source>
</reference>
<keyword evidence="1" id="KW-1133">Transmembrane helix</keyword>